<name>U5D0L2_AMBTC</name>
<evidence type="ECO:0008006" key="3">
    <source>
        <dbReference type="Google" id="ProtNLM"/>
    </source>
</evidence>
<dbReference type="HOGENOM" id="CLU_172084_0_0_1"/>
<reference evidence="2" key="1">
    <citation type="journal article" date="2013" name="Science">
        <title>The Amborella genome and the evolution of flowering plants.</title>
        <authorList>
            <consortium name="Amborella Genome Project"/>
        </authorList>
    </citation>
    <scope>NUCLEOTIDE SEQUENCE [LARGE SCALE GENOMIC DNA]</scope>
</reference>
<dbReference type="Gramene" id="ERN15785">
    <property type="protein sequence ID" value="ERN15785"/>
    <property type="gene ID" value="AMTR_s00039p00114830"/>
</dbReference>
<evidence type="ECO:0000313" key="2">
    <source>
        <dbReference type="Proteomes" id="UP000017836"/>
    </source>
</evidence>
<sequence length="112" mass="12828">MAQGVCWLGGHRIPTSLTRQNNCISQKERVKVLKIDEKPSSLRLWPLTNNVQIDLITRSGLYPLTLVAMTQKDLCTVDVIVKRWRAKTNTWYFNVDVEEMILTLEGACIILL</sequence>
<dbReference type="EMBL" id="KI392495">
    <property type="protein sequence ID" value="ERN15785.1"/>
    <property type="molecule type" value="Genomic_DNA"/>
</dbReference>
<organism evidence="1 2">
    <name type="scientific">Amborella trichopoda</name>
    <dbReference type="NCBI Taxonomy" id="13333"/>
    <lineage>
        <taxon>Eukaryota</taxon>
        <taxon>Viridiplantae</taxon>
        <taxon>Streptophyta</taxon>
        <taxon>Embryophyta</taxon>
        <taxon>Tracheophyta</taxon>
        <taxon>Spermatophyta</taxon>
        <taxon>Magnoliopsida</taxon>
        <taxon>Amborellales</taxon>
        <taxon>Amborellaceae</taxon>
        <taxon>Amborella</taxon>
    </lineage>
</organism>
<evidence type="ECO:0000313" key="1">
    <source>
        <dbReference type="EMBL" id="ERN15785.1"/>
    </source>
</evidence>
<accession>U5D0L2</accession>
<protein>
    <recommendedName>
        <fullName evidence="3">Aminotransferase-like plant mobile domain-containing protein</fullName>
    </recommendedName>
</protein>
<gene>
    <name evidence="1" type="ORF">AMTR_s00039p00114830</name>
</gene>
<proteinExistence type="predicted"/>
<keyword evidence="2" id="KW-1185">Reference proteome</keyword>
<dbReference type="Proteomes" id="UP000017836">
    <property type="component" value="Unassembled WGS sequence"/>
</dbReference>
<dbReference type="AlphaFoldDB" id="U5D0L2"/>